<dbReference type="SUPFAM" id="SSF50044">
    <property type="entry name" value="SH3-domain"/>
    <property type="match status" value="2"/>
</dbReference>
<evidence type="ECO:0000313" key="13">
    <source>
        <dbReference type="Proteomes" id="UP000019375"/>
    </source>
</evidence>
<keyword evidence="13" id="KW-1185">Reference proteome</keyword>
<evidence type="ECO:0000256" key="7">
    <source>
        <dbReference type="PROSITE-ProRule" id="PRU01077"/>
    </source>
</evidence>
<evidence type="ECO:0000259" key="11">
    <source>
        <dbReference type="PROSITE" id="PS51741"/>
    </source>
</evidence>
<dbReference type="SMART" id="SM00326">
    <property type="entry name" value="SH3"/>
    <property type="match status" value="2"/>
</dbReference>
<dbReference type="InterPro" id="IPR035459">
    <property type="entry name" value="Bzz1_SH3_1"/>
</dbReference>
<dbReference type="GO" id="GO:0030833">
    <property type="term" value="P:regulation of actin filament polymerization"/>
    <property type="evidence" value="ECO:0007669"/>
    <property type="project" value="TreeGrafter"/>
</dbReference>
<protein>
    <recommendedName>
        <fullName evidence="5">Protein BZZ1</fullName>
    </recommendedName>
</protein>
<evidence type="ECO:0000256" key="5">
    <source>
        <dbReference type="ARBA" id="ARBA00074946"/>
    </source>
</evidence>
<reference evidence="13" key="1">
    <citation type="journal article" date="2013" name="Genome Announc.">
        <title>Genome sequence of the food spoilage yeast Zygosaccharomyces bailii CLIB 213(T).</title>
        <authorList>
            <person name="Galeote V."/>
            <person name="Bigey F."/>
            <person name="Devillers H."/>
            <person name="Neuveglise C."/>
            <person name="Dequin S."/>
        </authorList>
    </citation>
    <scope>NUCLEOTIDE SEQUENCE [LARGE SCALE GENOMIC DNA]</scope>
    <source>
        <strain evidence="13">CLIB 213 / ATCC 58445 / CBS 680 / CCRC 21525 / NBRC 1098 / NCYC 1416 / NRRL Y-2227</strain>
    </source>
</reference>
<dbReference type="EMBL" id="HG316465">
    <property type="protein sequence ID" value="CDF91517.1"/>
    <property type="molecule type" value="Genomic_DNA"/>
</dbReference>
<evidence type="ECO:0000256" key="4">
    <source>
        <dbReference type="ARBA" id="ARBA00061387"/>
    </source>
</evidence>
<dbReference type="Proteomes" id="UP000019375">
    <property type="component" value="Unassembled WGS sequence"/>
</dbReference>
<feature type="coiled-coil region" evidence="8">
    <location>
        <begin position="150"/>
        <end position="200"/>
    </location>
</feature>
<sequence>MSNQLSIGNELNDSFGETHKWVHNNLKWLRDIELFYRERAKLEHEYSERLSALTREYFTKKSNHSVPLSVGDSPAMTPGSVETAAVVAWNEVLTQTELISKDHWALSRDFEGQVANQLSKIHSKMDTTFNQICSFNGEMVEKREKAYHEVNKAKKNYDDACAAMENARNKNTKSPGERNKQKMEERKAEMNIAKNEYLIRINQANRIKDKFYFQDTPEVLDLLQDLNECRVLFLNDIWRTAGSVEKAAGERIAQKLSSAESVINENKPSLATAMFIKHNAKQWNEPKDFHFQPAPLWQDDDTFVISMESDVSDLRIKLAQAEKEYNKYQDLTQDEKARLSALNDKRGSIKSQEGELEGEVFYDVVRAYLNAVAPFTDHETLKLRAEVQIESIQNNVPAEFDLNTDNVDLSKIKKKSGLFSKLKNKTSILSSPVRSPSHLAPIKGRSRKISLFGTNVESSGGEGSANSSSILHTRSSSAVSIDNDSKSINTADTPSTRVTSTSPNNCNRVLFAFEGREADEVSIKVGDSISIIAGDTGSGWTRVKNDTTYEEGLVPTSYIEINEESSGSVGKAKPPTLPPPRGSNKIPRKLTVQYDYEAQEDNEMTVEAGETVNVVSEDDGSGWTLAESNGQRGLIPTSYCK</sequence>
<dbReference type="AlphaFoldDB" id="A0A8J2TBP5"/>
<proteinExistence type="inferred from homology"/>
<evidence type="ECO:0000313" key="12">
    <source>
        <dbReference type="EMBL" id="CDF91517.1"/>
    </source>
</evidence>
<dbReference type="FunFam" id="1.20.1270.60:FF:000060">
    <property type="entry name" value="Actin polymerization protein Bzz1"/>
    <property type="match status" value="1"/>
</dbReference>
<dbReference type="PANTHER" id="PTHR15735:SF21">
    <property type="entry name" value="PROTEIN NERVOUS WRECK"/>
    <property type="match status" value="1"/>
</dbReference>
<keyword evidence="1 6" id="KW-0728">SH3 domain</keyword>
<dbReference type="InterPro" id="IPR036028">
    <property type="entry name" value="SH3-like_dom_sf"/>
</dbReference>
<feature type="region of interest" description="Disordered" evidence="9">
    <location>
        <begin position="476"/>
        <end position="501"/>
    </location>
</feature>
<evidence type="ECO:0000259" key="10">
    <source>
        <dbReference type="PROSITE" id="PS50002"/>
    </source>
</evidence>
<name>A0A8J2TBP5_ZYGB2</name>
<dbReference type="PROSITE" id="PS51741">
    <property type="entry name" value="F_BAR"/>
    <property type="match status" value="1"/>
</dbReference>
<dbReference type="SUPFAM" id="SSF103657">
    <property type="entry name" value="BAR/IMD domain-like"/>
    <property type="match status" value="1"/>
</dbReference>
<dbReference type="GO" id="GO:0045010">
    <property type="term" value="P:actin nucleation"/>
    <property type="evidence" value="ECO:0007669"/>
    <property type="project" value="UniProtKB-ARBA"/>
</dbReference>
<dbReference type="Pfam" id="PF00611">
    <property type="entry name" value="FCH"/>
    <property type="match status" value="1"/>
</dbReference>
<evidence type="ECO:0000256" key="8">
    <source>
        <dbReference type="SAM" id="Coils"/>
    </source>
</evidence>
<dbReference type="InterPro" id="IPR001452">
    <property type="entry name" value="SH3_domain"/>
</dbReference>
<keyword evidence="2 7" id="KW-0175">Coiled coil</keyword>
<feature type="domain" description="SH3" evidence="10">
    <location>
        <begin position="585"/>
        <end position="641"/>
    </location>
</feature>
<dbReference type="GO" id="GO:0030864">
    <property type="term" value="C:cortical actin cytoskeleton"/>
    <property type="evidence" value="ECO:0007669"/>
    <property type="project" value="UniProtKB-ARBA"/>
</dbReference>
<dbReference type="Gene3D" id="1.20.1270.60">
    <property type="entry name" value="Arfaptin homology (AH) domain/BAR domain"/>
    <property type="match status" value="1"/>
</dbReference>
<dbReference type="PROSITE" id="PS50002">
    <property type="entry name" value="SH3"/>
    <property type="match status" value="2"/>
</dbReference>
<dbReference type="OrthoDB" id="8783038at2759"/>
<evidence type="ECO:0000256" key="6">
    <source>
        <dbReference type="PROSITE-ProRule" id="PRU00192"/>
    </source>
</evidence>
<dbReference type="CDD" id="cd11912">
    <property type="entry name" value="SH3_Bzz1_1"/>
    <property type="match status" value="1"/>
</dbReference>
<dbReference type="PANTHER" id="PTHR15735">
    <property type="entry name" value="FCH AND DOUBLE SH3 DOMAINS PROTEIN"/>
    <property type="match status" value="1"/>
</dbReference>
<dbReference type="InterPro" id="IPR031160">
    <property type="entry name" value="F_BAR_dom"/>
</dbReference>
<feature type="domain" description="SH3" evidence="10">
    <location>
        <begin position="502"/>
        <end position="564"/>
    </location>
</feature>
<accession>A0A8J2TBP5</accession>
<organism evidence="12 13">
    <name type="scientific">Zygosaccharomyces bailii (strain CLIB 213 / ATCC 58445 / CBS 680 / BCRC 21525 / NBRC 1098 / NCYC 1416 / NRRL Y-2227)</name>
    <dbReference type="NCBI Taxonomy" id="1333698"/>
    <lineage>
        <taxon>Eukaryota</taxon>
        <taxon>Fungi</taxon>
        <taxon>Dikarya</taxon>
        <taxon>Ascomycota</taxon>
        <taxon>Saccharomycotina</taxon>
        <taxon>Saccharomycetes</taxon>
        <taxon>Saccharomycetales</taxon>
        <taxon>Saccharomycetaceae</taxon>
        <taxon>Zygosaccharomyces</taxon>
    </lineage>
</organism>
<comment type="similarity">
    <text evidence="4">Belongs to the BZZ1 family.</text>
</comment>
<dbReference type="Gene3D" id="2.30.30.40">
    <property type="entry name" value="SH3 Domains"/>
    <property type="match status" value="2"/>
</dbReference>
<comment type="function">
    <text evidence="3">Plays a role in endocytosis and trafficking to the vacuole. Functions with type I myosins to restore polarity of the actin cytoskeleton after NaCl stress.</text>
</comment>
<gene>
    <name evidence="12" type="ORF">BN860_00716g</name>
</gene>
<feature type="domain" description="F-BAR" evidence="11">
    <location>
        <begin position="5"/>
        <end position="271"/>
    </location>
</feature>
<dbReference type="SMART" id="SM00055">
    <property type="entry name" value="FCH"/>
    <property type="match status" value="1"/>
</dbReference>
<dbReference type="Pfam" id="PF00018">
    <property type="entry name" value="SH3_1"/>
    <property type="match status" value="2"/>
</dbReference>
<evidence type="ECO:0000256" key="2">
    <source>
        <dbReference type="ARBA" id="ARBA00023054"/>
    </source>
</evidence>
<feature type="coiled-coil region" evidence="8">
    <location>
        <begin position="304"/>
        <end position="338"/>
    </location>
</feature>
<dbReference type="InterPro" id="IPR027267">
    <property type="entry name" value="AH/BAR_dom_sf"/>
</dbReference>
<feature type="region of interest" description="Disordered" evidence="9">
    <location>
        <begin position="564"/>
        <end position="585"/>
    </location>
</feature>
<dbReference type="InterPro" id="IPR001060">
    <property type="entry name" value="FCH_dom"/>
</dbReference>
<evidence type="ECO:0000256" key="1">
    <source>
        <dbReference type="ARBA" id="ARBA00022443"/>
    </source>
</evidence>
<evidence type="ECO:0000256" key="3">
    <source>
        <dbReference type="ARBA" id="ARBA00054085"/>
    </source>
</evidence>
<evidence type="ECO:0000256" key="9">
    <source>
        <dbReference type="SAM" id="MobiDB-lite"/>
    </source>
</evidence>